<accession>A0ACB9F574</accession>
<evidence type="ECO:0000313" key="1">
    <source>
        <dbReference type="EMBL" id="KAI3766379.1"/>
    </source>
</evidence>
<organism evidence="1 2">
    <name type="scientific">Cichorium intybus</name>
    <name type="common">Chicory</name>
    <dbReference type="NCBI Taxonomy" id="13427"/>
    <lineage>
        <taxon>Eukaryota</taxon>
        <taxon>Viridiplantae</taxon>
        <taxon>Streptophyta</taxon>
        <taxon>Embryophyta</taxon>
        <taxon>Tracheophyta</taxon>
        <taxon>Spermatophyta</taxon>
        <taxon>Magnoliopsida</taxon>
        <taxon>eudicotyledons</taxon>
        <taxon>Gunneridae</taxon>
        <taxon>Pentapetalae</taxon>
        <taxon>asterids</taxon>
        <taxon>campanulids</taxon>
        <taxon>Asterales</taxon>
        <taxon>Asteraceae</taxon>
        <taxon>Cichorioideae</taxon>
        <taxon>Cichorieae</taxon>
        <taxon>Cichoriinae</taxon>
        <taxon>Cichorium</taxon>
    </lineage>
</organism>
<reference evidence="1 2" key="2">
    <citation type="journal article" date="2022" name="Mol. Ecol. Resour.">
        <title>The genomes of chicory, endive, great burdock and yacon provide insights into Asteraceae paleo-polyploidization history and plant inulin production.</title>
        <authorList>
            <person name="Fan W."/>
            <person name="Wang S."/>
            <person name="Wang H."/>
            <person name="Wang A."/>
            <person name="Jiang F."/>
            <person name="Liu H."/>
            <person name="Zhao H."/>
            <person name="Xu D."/>
            <person name="Zhang Y."/>
        </authorList>
    </citation>
    <scope>NUCLEOTIDE SEQUENCE [LARGE SCALE GENOMIC DNA]</scope>
    <source>
        <strain evidence="2">cv. Punajuju</strain>
        <tissue evidence="1">Leaves</tissue>
    </source>
</reference>
<dbReference type="Proteomes" id="UP001055811">
    <property type="component" value="Linkage Group LG03"/>
</dbReference>
<name>A0ACB9F574_CICIN</name>
<reference evidence="2" key="1">
    <citation type="journal article" date="2022" name="Mol. Ecol. Resour.">
        <title>The genomes of chicory, endive, great burdock and yacon provide insights into Asteraceae palaeo-polyploidization history and plant inulin production.</title>
        <authorList>
            <person name="Fan W."/>
            <person name="Wang S."/>
            <person name="Wang H."/>
            <person name="Wang A."/>
            <person name="Jiang F."/>
            <person name="Liu H."/>
            <person name="Zhao H."/>
            <person name="Xu D."/>
            <person name="Zhang Y."/>
        </authorList>
    </citation>
    <scope>NUCLEOTIDE SEQUENCE [LARGE SCALE GENOMIC DNA]</scope>
    <source>
        <strain evidence="2">cv. Punajuju</strain>
    </source>
</reference>
<protein>
    <submittedName>
        <fullName evidence="1">Uncharacterized protein</fullName>
    </submittedName>
</protein>
<comment type="caution">
    <text evidence="1">The sequence shown here is derived from an EMBL/GenBank/DDBJ whole genome shotgun (WGS) entry which is preliminary data.</text>
</comment>
<proteinExistence type="predicted"/>
<evidence type="ECO:0000313" key="2">
    <source>
        <dbReference type="Proteomes" id="UP001055811"/>
    </source>
</evidence>
<keyword evidence="2" id="KW-1185">Reference proteome</keyword>
<dbReference type="EMBL" id="CM042011">
    <property type="protein sequence ID" value="KAI3766379.1"/>
    <property type="molecule type" value="Genomic_DNA"/>
</dbReference>
<gene>
    <name evidence="1" type="ORF">L2E82_16434</name>
</gene>
<sequence length="87" mass="10092">MTHRTRKIQLIRRTLVDSKGDTWELIATVTWIHRLVDESHSQMAWLSDCMEQVLQQFDAQPHPMKEQEPDYVPAARDPSGDLSNDCS</sequence>